<dbReference type="AlphaFoldDB" id="A0A7C6Z4R8"/>
<gene>
    <name evidence="1" type="ORF">GX523_10800</name>
</gene>
<evidence type="ECO:0000313" key="2">
    <source>
        <dbReference type="Proteomes" id="UP000553059"/>
    </source>
</evidence>
<sequence length="84" mass="10095">MPWAYLRGGISMLRARRRVVLYREVIQLCKLYDPIDKRDKVNCINCHRWTGKRCRDEDELLAEEQSEHGAMDRMMRGNRGVWIE</sequence>
<dbReference type="EMBL" id="DUTF01000241">
    <property type="protein sequence ID" value="HHY27208.1"/>
    <property type="molecule type" value="Genomic_DNA"/>
</dbReference>
<name>A0A7C6Z4R8_9FIRM</name>
<protein>
    <submittedName>
        <fullName evidence="1">Uncharacterized protein</fullName>
    </submittedName>
</protein>
<evidence type="ECO:0000313" key="1">
    <source>
        <dbReference type="EMBL" id="HHY27208.1"/>
    </source>
</evidence>
<comment type="caution">
    <text evidence="1">The sequence shown here is derived from an EMBL/GenBank/DDBJ whole genome shotgun (WGS) entry which is preliminary data.</text>
</comment>
<dbReference type="Proteomes" id="UP000553059">
    <property type="component" value="Unassembled WGS sequence"/>
</dbReference>
<reference evidence="1 2" key="1">
    <citation type="journal article" date="2020" name="Biotechnol. Biofuels">
        <title>New insights from the biogas microbiome by comprehensive genome-resolved metagenomics of nearly 1600 species originating from multiple anaerobic digesters.</title>
        <authorList>
            <person name="Campanaro S."/>
            <person name="Treu L."/>
            <person name="Rodriguez-R L.M."/>
            <person name="Kovalovszki A."/>
            <person name="Ziels R.M."/>
            <person name="Maus I."/>
            <person name="Zhu X."/>
            <person name="Kougias P.G."/>
            <person name="Basile A."/>
            <person name="Luo G."/>
            <person name="Schluter A."/>
            <person name="Konstantinidis K.T."/>
            <person name="Angelidaki I."/>
        </authorList>
    </citation>
    <scope>NUCLEOTIDE SEQUENCE [LARGE SCALE GENOMIC DNA]</scope>
    <source>
        <strain evidence="1">AS05jafATM_4</strain>
    </source>
</reference>
<proteinExistence type="predicted"/>
<organism evidence="1 2">
    <name type="scientific">Desulfitobacterium dehalogenans</name>
    <dbReference type="NCBI Taxonomy" id="36854"/>
    <lineage>
        <taxon>Bacteria</taxon>
        <taxon>Bacillati</taxon>
        <taxon>Bacillota</taxon>
        <taxon>Clostridia</taxon>
        <taxon>Eubacteriales</taxon>
        <taxon>Desulfitobacteriaceae</taxon>
        <taxon>Desulfitobacterium</taxon>
    </lineage>
</organism>
<accession>A0A7C6Z4R8</accession>